<dbReference type="AlphaFoldDB" id="A0A226E0B3"/>
<dbReference type="EMBL" id="LNIX01000008">
    <property type="protein sequence ID" value="OXA50899.1"/>
    <property type="molecule type" value="Genomic_DNA"/>
</dbReference>
<keyword evidence="8" id="KW-1185">Reference proteome</keyword>
<dbReference type="Gene3D" id="1.10.1450.10">
    <property type="entry name" value="Tetraspanin"/>
    <property type="match status" value="1"/>
</dbReference>
<dbReference type="Pfam" id="PF00335">
    <property type="entry name" value="Tetraspanin"/>
    <property type="match status" value="1"/>
</dbReference>
<feature type="transmembrane region" description="Helical" evidence="6">
    <location>
        <begin position="54"/>
        <end position="75"/>
    </location>
</feature>
<reference evidence="7 8" key="1">
    <citation type="submission" date="2015-12" db="EMBL/GenBank/DDBJ databases">
        <title>The genome of Folsomia candida.</title>
        <authorList>
            <person name="Faddeeva A."/>
            <person name="Derks M.F."/>
            <person name="Anvar Y."/>
            <person name="Smit S."/>
            <person name="Van Straalen N."/>
            <person name="Roelofs D."/>
        </authorList>
    </citation>
    <scope>NUCLEOTIDE SEQUENCE [LARGE SCALE GENOMIC DNA]</scope>
    <source>
        <strain evidence="7 8">VU population</strain>
        <tissue evidence="7">Whole body</tissue>
    </source>
</reference>
<gene>
    <name evidence="7" type="ORF">Fcan01_14275</name>
</gene>
<dbReference type="SUPFAM" id="SSF48652">
    <property type="entry name" value="Tetraspanin"/>
    <property type="match status" value="1"/>
</dbReference>
<evidence type="ECO:0000256" key="6">
    <source>
        <dbReference type="SAM" id="Phobius"/>
    </source>
</evidence>
<feature type="compositionally biased region" description="Low complexity" evidence="5">
    <location>
        <begin position="626"/>
        <end position="643"/>
    </location>
</feature>
<feature type="transmembrane region" description="Helical" evidence="6">
    <location>
        <begin position="81"/>
        <end position="104"/>
    </location>
</feature>
<comment type="subcellular location">
    <subcellularLocation>
        <location evidence="1">Membrane</location>
        <topology evidence="1">Multi-pass membrane protein</topology>
    </subcellularLocation>
</comment>
<evidence type="ECO:0000256" key="3">
    <source>
        <dbReference type="ARBA" id="ARBA00022989"/>
    </source>
</evidence>
<dbReference type="InterPro" id="IPR008952">
    <property type="entry name" value="Tetraspanin_EC2_sf"/>
</dbReference>
<feature type="region of interest" description="Disordered" evidence="5">
    <location>
        <begin position="626"/>
        <end position="674"/>
    </location>
</feature>
<feature type="region of interest" description="Disordered" evidence="5">
    <location>
        <begin position="315"/>
        <end position="334"/>
    </location>
</feature>
<evidence type="ECO:0000313" key="7">
    <source>
        <dbReference type="EMBL" id="OXA50899.1"/>
    </source>
</evidence>
<dbReference type="InterPro" id="IPR018499">
    <property type="entry name" value="Tetraspanin/Peripherin"/>
</dbReference>
<name>A0A226E0B3_FOLCA</name>
<dbReference type="GO" id="GO:0016020">
    <property type="term" value="C:membrane"/>
    <property type="evidence" value="ECO:0007669"/>
    <property type="project" value="UniProtKB-SubCell"/>
</dbReference>
<keyword evidence="2 6" id="KW-0812">Transmembrane</keyword>
<feature type="transmembrane region" description="Helical" evidence="6">
    <location>
        <begin position="12"/>
        <end position="34"/>
    </location>
</feature>
<evidence type="ECO:0000256" key="4">
    <source>
        <dbReference type="ARBA" id="ARBA00023136"/>
    </source>
</evidence>
<keyword evidence="3 6" id="KW-1133">Transmembrane helix</keyword>
<organism evidence="7 8">
    <name type="scientific">Folsomia candida</name>
    <name type="common">Springtail</name>
    <dbReference type="NCBI Taxonomy" id="158441"/>
    <lineage>
        <taxon>Eukaryota</taxon>
        <taxon>Metazoa</taxon>
        <taxon>Ecdysozoa</taxon>
        <taxon>Arthropoda</taxon>
        <taxon>Hexapoda</taxon>
        <taxon>Collembola</taxon>
        <taxon>Entomobryomorpha</taxon>
        <taxon>Isotomoidea</taxon>
        <taxon>Isotomidae</taxon>
        <taxon>Proisotominae</taxon>
        <taxon>Folsomia</taxon>
    </lineage>
</organism>
<dbReference type="Proteomes" id="UP000198287">
    <property type="component" value="Unassembled WGS sequence"/>
</dbReference>
<evidence type="ECO:0000256" key="2">
    <source>
        <dbReference type="ARBA" id="ARBA00022692"/>
    </source>
</evidence>
<protein>
    <submittedName>
        <fullName evidence="7">CD63 antigen</fullName>
    </submittedName>
</protein>
<accession>A0A226E0B3</accession>
<sequence>MKVARPEFYFRIFAFAALSVLGIYALVGITLQSYDLVVEESHGSWPFNSRPAKATLIIFQTFLLVAVLIGGRGAWRDERNSYFWATLILLGVSIILTIFGVVTVRASMTNFEMKIRQDLEKGKWSDFDWFDSVQENHKCCGVDSYLNWERINGKVNPDGTGKGYKLNKNSLPSSCCKKSGCGHNILLEKEYANFTSQIYVKPCGPEIIPPVRKALVTLGIEMLVVAIVSLSVCIFLYGGATEMFCCLKQRDARGARRSDGDATTSIYLESDQEGEDDDACVALTDEERAGVEAQKGGKTKRRVSRDKHVGIDSKGNILVGDAKPRSKSGGVVSHRQQHVAQVRQQQQKRKYFFGKQQLPAGVTGGVVGEETSRSKGRSKRARLRGDDVVGRSLTTNGNTKKMEMLYEGLDKNVSTLSTTPNPSGSLFFPWSNNCTTTTTSTPPPPPPINTRLAGNKGVKGIPLSHCSSVPHLPHNMRHQTHYPTSYFVTPPSNKIVTTKPPLPHPLRQIDQDTLTSSATNDAAQRFPDFSIAPQPQLAEDSSIPPNPEIDINFSPPQTNLDVESPPTTSTSVTLNIPPDVAPIPVEATNAINLIHEHDTELDVVSLPPPVVVYYSDQISSVPPMYNSSSSLGFENSSSTTSSGSAGGGESVVEQSDDEEWAAMDGDNVPTARKSKVRFLTLPTIVEEPEPTSPKKESPAASITLLNETLLVDQ</sequence>
<feature type="region of interest" description="Disordered" evidence="5">
    <location>
        <begin position="682"/>
        <end position="701"/>
    </location>
</feature>
<evidence type="ECO:0000256" key="5">
    <source>
        <dbReference type="SAM" id="MobiDB-lite"/>
    </source>
</evidence>
<keyword evidence="4 6" id="KW-0472">Membrane</keyword>
<evidence type="ECO:0000313" key="8">
    <source>
        <dbReference type="Proteomes" id="UP000198287"/>
    </source>
</evidence>
<comment type="caution">
    <text evidence="7">The sequence shown here is derived from an EMBL/GenBank/DDBJ whole genome shotgun (WGS) entry which is preliminary data.</text>
</comment>
<dbReference type="PANTHER" id="PTHR19282">
    <property type="entry name" value="TETRASPANIN"/>
    <property type="match status" value="1"/>
</dbReference>
<feature type="region of interest" description="Disordered" evidence="5">
    <location>
        <begin position="363"/>
        <end position="383"/>
    </location>
</feature>
<evidence type="ECO:0000256" key="1">
    <source>
        <dbReference type="ARBA" id="ARBA00004141"/>
    </source>
</evidence>
<proteinExistence type="predicted"/>